<reference evidence="1 2" key="1">
    <citation type="journal article" date="2015" name="Antonie Van Leeuwenhoek">
        <title>A phylogenomic and molecular marker based taxonomic framework for the order Xanthomonadales: proposal to transfer the families Algiphilaceae and Solimonadaceae to the order Nevskiales ord. nov. and to create a new family within the order Xanthomonadales, the family Rhodanobacteraceae fam. nov., containing the genus Rhodanobacter and its closest relatives.</title>
        <authorList>
            <person name="Naushad S."/>
            <person name="Adeolu M."/>
            <person name="Wong S."/>
            <person name="Sohail M."/>
            <person name="Schellhorn H.E."/>
            <person name="Gupta R.S."/>
        </authorList>
    </citation>
    <scope>NUCLEOTIDE SEQUENCE [LARGE SCALE GENOMIC DNA]</scope>
    <source>
        <strain evidence="1 2">DSM 16301</strain>
    </source>
</reference>
<sequence>MHLNGGEWVDTETLPSDLCDTGLGIAGCPGTLLDMGKVDIDEWLPCALAAPLLKDEVSAILRALCWSWWHPAVSVILPAYPRVPMFPQLPMGRDTGPPSAMISGRKVLTAG</sequence>
<dbReference type="Proteomes" id="UP000035481">
    <property type="component" value="Unassembled WGS sequence"/>
</dbReference>
<dbReference type="EMBL" id="JPLA01000022">
    <property type="protein sequence ID" value="KLD64095.1"/>
    <property type="molecule type" value="Genomic_DNA"/>
</dbReference>
<dbReference type="AlphaFoldDB" id="A0A0G9H2L1"/>
<proteinExistence type="predicted"/>
<accession>A0A0G9H2L1</accession>
<gene>
    <name evidence="1" type="ORF">Y882_08405</name>
</gene>
<evidence type="ECO:0000313" key="1">
    <source>
        <dbReference type="EMBL" id="KLD64095.1"/>
    </source>
</evidence>
<organism evidence="1 2">
    <name type="scientific">Dyella japonica DSM 16301</name>
    <dbReference type="NCBI Taxonomy" id="1440762"/>
    <lineage>
        <taxon>Bacteria</taxon>
        <taxon>Pseudomonadati</taxon>
        <taxon>Pseudomonadota</taxon>
        <taxon>Gammaproteobacteria</taxon>
        <taxon>Lysobacterales</taxon>
        <taxon>Rhodanobacteraceae</taxon>
        <taxon>Dyella</taxon>
    </lineage>
</organism>
<name>A0A0G9H2L1_9GAMM</name>
<comment type="caution">
    <text evidence="1">The sequence shown here is derived from an EMBL/GenBank/DDBJ whole genome shotgun (WGS) entry which is preliminary data.</text>
</comment>
<protein>
    <submittedName>
        <fullName evidence="1">Uncharacterized protein</fullName>
    </submittedName>
</protein>
<evidence type="ECO:0000313" key="2">
    <source>
        <dbReference type="Proteomes" id="UP000035481"/>
    </source>
</evidence>